<proteinExistence type="predicted"/>
<protein>
    <submittedName>
        <fullName evidence="1">Uncharacterized protein</fullName>
    </submittedName>
</protein>
<evidence type="ECO:0000313" key="2">
    <source>
        <dbReference type="Proteomes" id="UP000326340"/>
    </source>
</evidence>
<name>A0A5Q4C0W8_9PEZI</name>
<dbReference type="Proteomes" id="UP000326340">
    <property type="component" value="Unassembled WGS sequence"/>
</dbReference>
<comment type="caution">
    <text evidence="1">The sequence shown here is derived from an EMBL/GenBank/DDBJ whole genome shotgun (WGS) entry which is preliminary data.</text>
</comment>
<sequence>MNNRQRLTPPPPLELG</sequence>
<keyword evidence="2" id="KW-1185">Reference proteome</keyword>
<evidence type="ECO:0000313" key="1">
    <source>
        <dbReference type="EMBL" id="TQN72995.1"/>
    </source>
</evidence>
<dbReference type="EMBL" id="PUHP01000129">
    <property type="protein sequence ID" value="TQN72995.1"/>
    <property type="molecule type" value="Genomic_DNA"/>
</dbReference>
<organism evidence="1 2">
    <name type="scientific">Colletotrichum shisoi</name>
    <dbReference type="NCBI Taxonomy" id="2078593"/>
    <lineage>
        <taxon>Eukaryota</taxon>
        <taxon>Fungi</taxon>
        <taxon>Dikarya</taxon>
        <taxon>Ascomycota</taxon>
        <taxon>Pezizomycotina</taxon>
        <taxon>Sordariomycetes</taxon>
        <taxon>Hypocreomycetidae</taxon>
        <taxon>Glomerellales</taxon>
        <taxon>Glomerellaceae</taxon>
        <taxon>Colletotrichum</taxon>
        <taxon>Colletotrichum destructivum species complex</taxon>
    </lineage>
</organism>
<dbReference type="AlphaFoldDB" id="A0A5Q4C0W8"/>
<accession>A0A5Q4C0W8</accession>
<gene>
    <name evidence="1" type="ORF">CSHISOI_02468</name>
</gene>
<reference evidence="1 2" key="1">
    <citation type="journal article" date="2019" name="Sci. Rep.">
        <title>Colletotrichum shisoi sp. nov., an anthracnose pathogen of Perilla frutescens in Japan: molecular phylogenetic, morphological and genomic evidence.</title>
        <authorList>
            <person name="Gan P."/>
            <person name="Tsushima A."/>
            <person name="Hiroyama R."/>
            <person name="Narusaka M."/>
            <person name="Takano Y."/>
            <person name="Narusaka Y."/>
            <person name="Kawaradani M."/>
            <person name="Damm U."/>
            <person name="Shirasu K."/>
        </authorList>
    </citation>
    <scope>NUCLEOTIDE SEQUENCE [LARGE SCALE GENOMIC DNA]</scope>
    <source>
        <strain evidence="1 2">PG-2018a</strain>
    </source>
</reference>